<sequence>MNTNKIITRPEELDRNERVLYSGNHYISVPIIDCKDGAIKNINITSLSCKALVELKGRQFLFQPFFYKEGNEVKIKKVDISKEHYYLPQLTFFLENGIKITARIYADLKEKGLIYDFEASEKLEIRLYCDIRYVSLLRFNSHNIEARKLLKRDKWLGNPVIDIVSPRISFAMAFGGSEGFDSCYLEEEQMLILKIPCATRNCFYISINSDPDGASTTLVHLRRKGFKAIYSEFTGWLKQKTIPYSIDPILETRLNENLFFNYFYSIAKDMESDRYVALTSRSPRYYVSGAFWERDSFLWSFPAIKLVDPRLHRQLVREMIILHSKNAGDHAHYIDGTVLYPGFELDQAASYFIAIDGLEEDCFDDALLKALERVLERIEEEYDPDTGLYKTFLLPSDDPAEYPLVTIDNVILWRGFKNLREAFLKKGLKDKAGFLEGRIKGIYEGIYKYLTGNVEGKKMFLWSSDGKGNYRLYNDPPGNLGLLCFYGFVDRDDPVFKNTIEYYYSSRYPYYFEDAIIRELACDHHPNTPSGLGLCGSILNPLKTKEALEWLKKADMDYGLLAESFDRYTGEGKTGVGFATGSGYLAHSLYHVLIKEERHYEGSLDRMAEK</sequence>
<dbReference type="EMBL" id="CP059066">
    <property type="protein sequence ID" value="QSQ10445.1"/>
    <property type="molecule type" value="Genomic_DNA"/>
</dbReference>
<dbReference type="RefSeq" id="WP_206707755.1">
    <property type="nucleotide sequence ID" value="NZ_CP059066.1"/>
</dbReference>
<dbReference type="Pfam" id="PF06824">
    <property type="entry name" value="Glyco_hydro_125"/>
    <property type="match status" value="1"/>
</dbReference>
<dbReference type="Gene3D" id="1.50.10.10">
    <property type="match status" value="1"/>
</dbReference>
<evidence type="ECO:0000313" key="2">
    <source>
        <dbReference type="Proteomes" id="UP000662904"/>
    </source>
</evidence>
<evidence type="ECO:0000313" key="1">
    <source>
        <dbReference type="EMBL" id="QSQ10445.1"/>
    </source>
</evidence>
<dbReference type="InterPro" id="IPR008928">
    <property type="entry name" value="6-hairpin_glycosidase_sf"/>
</dbReference>
<dbReference type="InterPro" id="IPR012341">
    <property type="entry name" value="6hp_glycosidase-like_sf"/>
</dbReference>
<dbReference type="SUPFAM" id="SSF48208">
    <property type="entry name" value="Six-hairpin glycosidases"/>
    <property type="match status" value="1"/>
</dbReference>
<proteinExistence type="predicted"/>
<evidence type="ECO:0008006" key="3">
    <source>
        <dbReference type="Google" id="ProtNLM"/>
    </source>
</evidence>
<gene>
    <name evidence="1" type="ORF">H0A61_02852</name>
</gene>
<organism evidence="1 2">
    <name type="scientific">Koleobacter methoxysyntrophicus</name>
    <dbReference type="NCBI Taxonomy" id="2751313"/>
    <lineage>
        <taxon>Bacteria</taxon>
        <taxon>Bacillati</taxon>
        <taxon>Bacillota</taxon>
        <taxon>Clostridia</taxon>
        <taxon>Koleobacterales</taxon>
        <taxon>Koleobacteraceae</taxon>
        <taxon>Koleobacter</taxon>
    </lineage>
</organism>
<dbReference type="GO" id="GO:0005975">
    <property type="term" value="P:carbohydrate metabolic process"/>
    <property type="evidence" value="ECO:0007669"/>
    <property type="project" value="InterPro"/>
</dbReference>
<dbReference type="InterPro" id="IPR008313">
    <property type="entry name" value="GH125"/>
</dbReference>
<dbReference type="Proteomes" id="UP000662904">
    <property type="component" value="Chromosome"/>
</dbReference>
<name>A0A8A0RPW8_9FIRM</name>
<dbReference type="AlphaFoldDB" id="A0A8A0RPW8"/>
<protein>
    <recommendedName>
        <fullName evidence="3">Metal-independent alpha-mannosidase</fullName>
    </recommendedName>
</protein>
<accession>A0A8A0RPW8</accession>
<reference evidence="1" key="1">
    <citation type="submission" date="2020-07" db="EMBL/GenBank/DDBJ databases">
        <title>Koleobacter methoxysyntrophicus gen. nov., sp. nov., a novel anaerobic bacterium isolated from deep subsurface oil field and proposal of Koleobacterales ord. nov. in the phylum Firmicutes.</title>
        <authorList>
            <person name="Sakamoto S."/>
            <person name="Tamaki H."/>
        </authorList>
    </citation>
    <scope>NUCLEOTIDE SEQUENCE</scope>
    <source>
        <strain evidence="1">NRmbB1</strain>
    </source>
</reference>
<keyword evidence="2" id="KW-1185">Reference proteome</keyword>
<dbReference type="KEGG" id="kme:H0A61_02852"/>
<dbReference type="SMART" id="SM01149">
    <property type="entry name" value="DUF1237"/>
    <property type="match status" value="1"/>
</dbReference>